<evidence type="ECO:0000313" key="3">
    <source>
        <dbReference type="Proteomes" id="UP001556040"/>
    </source>
</evidence>
<organism evidence="2 3">
    <name type="scientific">Jeotgalibacillus marinus</name>
    <dbReference type="NCBI Taxonomy" id="86667"/>
    <lineage>
        <taxon>Bacteria</taxon>
        <taxon>Bacillati</taxon>
        <taxon>Bacillota</taxon>
        <taxon>Bacilli</taxon>
        <taxon>Bacillales</taxon>
        <taxon>Caryophanaceae</taxon>
        <taxon>Jeotgalibacillus</taxon>
    </lineage>
</organism>
<reference evidence="2 3" key="1">
    <citation type="journal article" date="1979" name="Int. J. Syst. Evol. Microbiol.">
        <title>Bacillus globisporus subsp. marinus subsp. nov.</title>
        <authorList>
            <person name="Liu H."/>
        </authorList>
    </citation>
    <scope>NUCLEOTIDE SEQUENCE [LARGE SCALE GENOMIC DNA]</scope>
    <source>
        <strain evidence="2 3">DSM 1297</strain>
    </source>
</reference>
<protein>
    <submittedName>
        <fullName evidence="2">Uncharacterized protein</fullName>
    </submittedName>
</protein>
<proteinExistence type="predicted"/>
<dbReference type="RefSeq" id="WP_367780061.1">
    <property type="nucleotide sequence ID" value="NZ_JBFMIA010000012.1"/>
</dbReference>
<keyword evidence="3" id="KW-1185">Reference proteome</keyword>
<gene>
    <name evidence="2" type="ORF">AB1471_12290</name>
</gene>
<keyword evidence="1" id="KW-0472">Membrane</keyword>
<keyword evidence="1" id="KW-1133">Transmembrane helix</keyword>
<name>A0ABV3Q5L9_9BACL</name>
<keyword evidence="1" id="KW-0812">Transmembrane</keyword>
<comment type="caution">
    <text evidence="2">The sequence shown here is derived from an EMBL/GenBank/DDBJ whole genome shotgun (WGS) entry which is preliminary data.</text>
</comment>
<evidence type="ECO:0000313" key="2">
    <source>
        <dbReference type="EMBL" id="MEW9502569.1"/>
    </source>
</evidence>
<accession>A0ABV3Q5L9</accession>
<dbReference type="Proteomes" id="UP001556040">
    <property type="component" value="Unassembled WGS sequence"/>
</dbReference>
<sequence length="49" mass="5341">MHISENGEQASITPFFTKNITALWSSIVYVMFSFGGIAVMGIVANDTFP</sequence>
<evidence type="ECO:0000256" key="1">
    <source>
        <dbReference type="SAM" id="Phobius"/>
    </source>
</evidence>
<dbReference type="EMBL" id="JBFMIA010000012">
    <property type="protein sequence ID" value="MEW9502569.1"/>
    <property type="molecule type" value="Genomic_DNA"/>
</dbReference>
<feature type="transmembrane region" description="Helical" evidence="1">
    <location>
        <begin position="21"/>
        <end position="44"/>
    </location>
</feature>